<proteinExistence type="predicted"/>
<organism evidence="1 2">
    <name type="scientific">Dallia pectoralis</name>
    <name type="common">Alaska blackfish</name>
    <dbReference type="NCBI Taxonomy" id="75939"/>
    <lineage>
        <taxon>Eukaryota</taxon>
        <taxon>Metazoa</taxon>
        <taxon>Chordata</taxon>
        <taxon>Craniata</taxon>
        <taxon>Vertebrata</taxon>
        <taxon>Euteleostomi</taxon>
        <taxon>Actinopterygii</taxon>
        <taxon>Neopterygii</taxon>
        <taxon>Teleostei</taxon>
        <taxon>Protacanthopterygii</taxon>
        <taxon>Esociformes</taxon>
        <taxon>Umbridae</taxon>
        <taxon>Dallia</taxon>
    </lineage>
</organism>
<gene>
    <name evidence="1" type="ORF">DPEC_G00227640</name>
</gene>
<name>A0ACC2G1C8_DALPE</name>
<reference evidence="1" key="1">
    <citation type="submission" date="2021-05" db="EMBL/GenBank/DDBJ databases">
        <authorList>
            <person name="Pan Q."/>
            <person name="Jouanno E."/>
            <person name="Zahm M."/>
            <person name="Klopp C."/>
            <person name="Cabau C."/>
            <person name="Louis A."/>
            <person name="Berthelot C."/>
            <person name="Parey E."/>
            <person name="Roest Crollius H."/>
            <person name="Montfort J."/>
            <person name="Robinson-Rechavi M."/>
            <person name="Bouchez O."/>
            <person name="Lampietro C."/>
            <person name="Lopez Roques C."/>
            <person name="Donnadieu C."/>
            <person name="Postlethwait J."/>
            <person name="Bobe J."/>
            <person name="Dillon D."/>
            <person name="Chandos A."/>
            <person name="von Hippel F."/>
            <person name="Guiguen Y."/>
        </authorList>
    </citation>
    <scope>NUCLEOTIDE SEQUENCE</scope>
    <source>
        <strain evidence="1">YG-Jan2019</strain>
    </source>
</reference>
<sequence length="213" mass="24085">MDIGYLRFALFLINGFVCFRLFGRASADTVDLLEDNPPGQLAMVTLIHNDNEISKLEYDSEDNYYDSYELSGEYELEFPRVAFSTKSKNMPMTPDADGGVRKRKGLGKKRNPCLKKYKDFCIHGVCHYLRKIGEPSCICTPGYYGERCLLFSLPVTKDPSSYERTVALVVVGVVFSLVCLAVIAVVVVIRYRKKVKFNHDNEDKVKLETAANP</sequence>
<evidence type="ECO:0000313" key="2">
    <source>
        <dbReference type="Proteomes" id="UP001157502"/>
    </source>
</evidence>
<protein>
    <submittedName>
        <fullName evidence="1">Uncharacterized protein</fullName>
    </submittedName>
</protein>
<evidence type="ECO:0000313" key="1">
    <source>
        <dbReference type="EMBL" id="KAJ7997310.1"/>
    </source>
</evidence>
<accession>A0ACC2G1C8</accession>
<dbReference type="Proteomes" id="UP001157502">
    <property type="component" value="Chromosome 19"/>
</dbReference>
<comment type="caution">
    <text evidence="1">The sequence shown here is derived from an EMBL/GenBank/DDBJ whole genome shotgun (WGS) entry which is preliminary data.</text>
</comment>
<dbReference type="EMBL" id="CM055746">
    <property type="protein sequence ID" value="KAJ7997310.1"/>
    <property type="molecule type" value="Genomic_DNA"/>
</dbReference>
<keyword evidence="2" id="KW-1185">Reference proteome</keyword>